<keyword evidence="7 9" id="KW-1133">Transmembrane helix</keyword>
<dbReference type="EMBL" id="JAIXMP010000011">
    <property type="protein sequence ID" value="KAI9265221.1"/>
    <property type="molecule type" value="Genomic_DNA"/>
</dbReference>
<evidence type="ECO:0000256" key="3">
    <source>
        <dbReference type="ARBA" id="ARBA00010026"/>
    </source>
</evidence>
<evidence type="ECO:0000313" key="10">
    <source>
        <dbReference type="EMBL" id="KAI9265221.1"/>
    </source>
</evidence>
<dbReference type="AlphaFoldDB" id="A0AAD5PFA2"/>
<organism evidence="10 11">
    <name type="scientific">Phascolomyces articulosus</name>
    <dbReference type="NCBI Taxonomy" id="60185"/>
    <lineage>
        <taxon>Eukaryota</taxon>
        <taxon>Fungi</taxon>
        <taxon>Fungi incertae sedis</taxon>
        <taxon>Mucoromycota</taxon>
        <taxon>Mucoromycotina</taxon>
        <taxon>Mucoromycetes</taxon>
        <taxon>Mucorales</taxon>
        <taxon>Lichtheimiaceae</taxon>
        <taxon>Phascolomyces</taxon>
    </lineage>
</organism>
<comment type="subcellular location">
    <subcellularLocation>
        <location evidence="1">Endoplasmic reticulum membrane</location>
        <topology evidence="1">Multi-pass membrane protein</topology>
    </subcellularLocation>
</comment>
<name>A0AAD5PFA2_9FUNG</name>
<evidence type="ECO:0000256" key="7">
    <source>
        <dbReference type="ARBA" id="ARBA00022989"/>
    </source>
</evidence>
<feature type="transmembrane region" description="Helical" evidence="9">
    <location>
        <begin position="253"/>
        <end position="272"/>
    </location>
</feature>
<dbReference type="Proteomes" id="UP001209540">
    <property type="component" value="Unassembled WGS sequence"/>
</dbReference>
<keyword evidence="11" id="KW-1185">Reference proteome</keyword>
<dbReference type="PANTHER" id="PTHR13121">
    <property type="entry name" value="GPI TRANSAMIDASE COMPONENT PIG-U"/>
    <property type="match status" value="1"/>
</dbReference>
<feature type="transmembrane region" description="Helical" evidence="9">
    <location>
        <begin position="219"/>
        <end position="241"/>
    </location>
</feature>
<dbReference type="InterPro" id="IPR009600">
    <property type="entry name" value="PIG-U"/>
</dbReference>
<evidence type="ECO:0000256" key="8">
    <source>
        <dbReference type="ARBA" id="ARBA00023136"/>
    </source>
</evidence>
<feature type="transmembrane region" description="Helical" evidence="9">
    <location>
        <begin position="306"/>
        <end position="325"/>
    </location>
</feature>
<comment type="caution">
    <text evidence="10">The sequence shown here is derived from an EMBL/GenBank/DDBJ whole genome shotgun (WGS) entry which is preliminary data.</text>
</comment>
<feature type="transmembrane region" description="Helical" evidence="9">
    <location>
        <begin position="191"/>
        <end position="213"/>
    </location>
</feature>
<dbReference type="PANTHER" id="PTHR13121:SF0">
    <property type="entry name" value="PHOSPHATIDYLINOSITOL GLYCAN ANCHOR BIOSYNTHESIS CLASS U PROTEIN"/>
    <property type="match status" value="1"/>
</dbReference>
<feature type="transmembrane region" description="Helical" evidence="9">
    <location>
        <begin position="345"/>
        <end position="372"/>
    </location>
</feature>
<keyword evidence="4" id="KW-0337">GPI-anchor biosynthesis</keyword>
<comment type="similarity">
    <text evidence="3">Belongs to the PIGU family.</text>
</comment>
<dbReference type="GO" id="GO:0016255">
    <property type="term" value="P:attachment of GPI anchor to protein"/>
    <property type="evidence" value="ECO:0007669"/>
    <property type="project" value="InterPro"/>
</dbReference>
<keyword evidence="6" id="KW-0256">Endoplasmic reticulum</keyword>
<proteinExistence type="inferred from homology"/>
<feature type="transmembrane region" description="Helical" evidence="9">
    <location>
        <begin position="12"/>
        <end position="32"/>
    </location>
</feature>
<feature type="transmembrane region" description="Helical" evidence="9">
    <location>
        <begin position="379"/>
        <end position="403"/>
    </location>
</feature>
<reference evidence="10" key="1">
    <citation type="journal article" date="2022" name="IScience">
        <title>Evolution of zygomycete secretomes and the origins of terrestrial fungal ecologies.</title>
        <authorList>
            <person name="Chang Y."/>
            <person name="Wang Y."/>
            <person name="Mondo S."/>
            <person name="Ahrendt S."/>
            <person name="Andreopoulos W."/>
            <person name="Barry K."/>
            <person name="Beard J."/>
            <person name="Benny G.L."/>
            <person name="Blankenship S."/>
            <person name="Bonito G."/>
            <person name="Cuomo C."/>
            <person name="Desiro A."/>
            <person name="Gervers K.A."/>
            <person name="Hundley H."/>
            <person name="Kuo A."/>
            <person name="LaButti K."/>
            <person name="Lang B.F."/>
            <person name="Lipzen A."/>
            <person name="O'Donnell K."/>
            <person name="Pangilinan J."/>
            <person name="Reynolds N."/>
            <person name="Sandor L."/>
            <person name="Smith M.E."/>
            <person name="Tsang A."/>
            <person name="Grigoriev I.V."/>
            <person name="Stajich J.E."/>
            <person name="Spatafora J.W."/>
        </authorList>
    </citation>
    <scope>NUCLEOTIDE SEQUENCE</scope>
    <source>
        <strain evidence="10">RSA 2281</strain>
    </source>
</reference>
<evidence type="ECO:0000256" key="2">
    <source>
        <dbReference type="ARBA" id="ARBA00004687"/>
    </source>
</evidence>
<dbReference type="GO" id="GO:0006506">
    <property type="term" value="P:GPI anchor biosynthetic process"/>
    <property type="evidence" value="ECO:0007669"/>
    <property type="project" value="UniProtKB-KW"/>
</dbReference>
<keyword evidence="5 9" id="KW-0812">Transmembrane</keyword>
<evidence type="ECO:0000256" key="9">
    <source>
        <dbReference type="SAM" id="Phobius"/>
    </source>
</evidence>
<comment type="pathway">
    <text evidence="2">Glycolipid biosynthesis; glycosylphosphatidylinositol-anchor biosynthesis.</text>
</comment>
<sequence>MGIIDRACRNHAILYSAAIILRLVIFTFPSVADTFLQRVEFSTPVTSYKRLTEGVYLYDSNVPPYDGGLFHQAPLLLSIFSFLTSIPNYYTIPLLYSLIDIVTAHTLYRIKQTKPPPTPLSTPSSDNDSNVNNVKEENNLTLEPHVVAALYLFNPFTVLSCISRSSIIFSNLSIVMAILCSQRGRQSMSMVWIAFATYLGLYPAMLVVPLVLMQPSSKSMGMVTTFIISVIGLLGISRWLVGSWDFIKATYGVILFLSDLTPNTGMFWYFFIEIFDQFRSFFMVVFQFHAFIFVAPLCIKLRHQPLFTITALCGIMSVFKSYPAVGDTALFLGLLPLHDELFKYFRYGFLVTNIYLYSSVLAPIFWHLWLYAGSGNANFFYAITLVYNLGSVLLLIDMIFSVLRRDYDIENPNAIGKHVVQK</sequence>
<reference evidence="10" key="2">
    <citation type="submission" date="2023-02" db="EMBL/GenBank/DDBJ databases">
        <authorList>
            <consortium name="DOE Joint Genome Institute"/>
            <person name="Mondo S.J."/>
            <person name="Chang Y."/>
            <person name="Wang Y."/>
            <person name="Ahrendt S."/>
            <person name="Andreopoulos W."/>
            <person name="Barry K."/>
            <person name="Beard J."/>
            <person name="Benny G.L."/>
            <person name="Blankenship S."/>
            <person name="Bonito G."/>
            <person name="Cuomo C."/>
            <person name="Desiro A."/>
            <person name="Gervers K.A."/>
            <person name="Hundley H."/>
            <person name="Kuo A."/>
            <person name="LaButti K."/>
            <person name="Lang B.F."/>
            <person name="Lipzen A."/>
            <person name="O'Donnell K."/>
            <person name="Pangilinan J."/>
            <person name="Reynolds N."/>
            <person name="Sandor L."/>
            <person name="Smith M.W."/>
            <person name="Tsang A."/>
            <person name="Grigoriev I.V."/>
            <person name="Stajich J.E."/>
            <person name="Spatafora J.W."/>
        </authorList>
    </citation>
    <scope>NUCLEOTIDE SEQUENCE</scope>
    <source>
        <strain evidence="10">RSA 2281</strain>
    </source>
</reference>
<evidence type="ECO:0000256" key="6">
    <source>
        <dbReference type="ARBA" id="ARBA00022824"/>
    </source>
</evidence>
<evidence type="ECO:0000313" key="11">
    <source>
        <dbReference type="Proteomes" id="UP001209540"/>
    </source>
</evidence>
<protein>
    <submittedName>
        <fullName evidence="10">Major facilitator superfamily permease Cdc91p</fullName>
    </submittedName>
</protein>
<feature type="transmembrane region" description="Helical" evidence="9">
    <location>
        <begin position="278"/>
        <end position="299"/>
    </location>
</feature>
<gene>
    <name evidence="10" type="ORF">BDA99DRAFT_436830</name>
</gene>
<dbReference type="Pfam" id="PF06728">
    <property type="entry name" value="PIG-U"/>
    <property type="match status" value="1"/>
</dbReference>
<dbReference type="GO" id="GO:0042765">
    <property type="term" value="C:GPI-anchor transamidase complex"/>
    <property type="evidence" value="ECO:0007669"/>
    <property type="project" value="InterPro"/>
</dbReference>
<evidence type="ECO:0000256" key="4">
    <source>
        <dbReference type="ARBA" id="ARBA00022502"/>
    </source>
</evidence>
<keyword evidence="8 9" id="KW-0472">Membrane</keyword>
<evidence type="ECO:0000256" key="5">
    <source>
        <dbReference type="ARBA" id="ARBA00022692"/>
    </source>
</evidence>
<accession>A0AAD5PFA2</accession>
<evidence type="ECO:0000256" key="1">
    <source>
        <dbReference type="ARBA" id="ARBA00004477"/>
    </source>
</evidence>